<feature type="domain" description="N-acetyltransferase" evidence="1">
    <location>
        <begin position="17"/>
        <end position="157"/>
    </location>
</feature>
<evidence type="ECO:0000313" key="3">
    <source>
        <dbReference type="Proteomes" id="UP000204391"/>
    </source>
</evidence>
<sequence length="157" mass="18633">MVQLNHLKSSKELKSMFKIRIPQASDYNEINHLFHSKENMHLADNDSIIEEDFYKESLSETTSKWFIIEKSGEVLAFIFFTIDTDSKGIKVKKFTINNTYRKKGLNEHLYKKLEQVASQNDLVYMQVEISPDYLDVIDFFTRKGWIKENNCYVKYIK</sequence>
<dbReference type="Pfam" id="PF00583">
    <property type="entry name" value="Acetyltransf_1"/>
    <property type="match status" value="1"/>
</dbReference>
<dbReference type="InterPro" id="IPR000182">
    <property type="entry name" value="GNAT_dom"/>
</dbReference>
<dbReference type="CDD" id="cd04301">
    <property type="entry name" value="NAT_SF"/>
    <property type="match status" value="1"/>
</dbReference>
<dbReference type="Proteomes" id="UP000204391">
    <property type="component" value="Chromosome"/>
</dbReference>
<keyword evidence="3" id="KW-1185">Reference proteome</keyword>
<gene>
    <name evidence="2" type="ORF">CFK40_20265</name>
</gene>
<proteinExistence type="predicted"/>
<dbReference type="AlphaFoldDB" id="A0A221MHN0"/>
<evidence type="ECO:0000313" key="2">
    <source>
        <dbReference type="EMBL" id="ASN07168.1"/>
    </source>
</evidence>
<organism evidence="2 3">
    <name type="scientific">Virgibacillus necropolis</name>
    <dbReference type="NCBI Taxonomy" id="163877"/>
    <lineage>
        <taxon>Bacteria</taxon>
        <taxon>Bacillati</taxon>
        <taxon>Bacillota</taxon>
        <taxon>Bacilli</taxon>
        <taxon>Bacillales</taxon>
        <taxon>Bacillaceae</taxon>
        <taxon>Virgibacillus</taxon>
    </lineage>
</organism>
<dbReference type="InterPro" id="IPR016181">
    <property type="entry name" value="Acyl_CoA_acyltransferase"/>
</dbReference>
<dbReference type="EMBL" id="CP022437">
    <property type="protein sequence ID" value="ASN07168.1"/>
    <property type="molecule type" value="Genomic_DNA"/>
</dbReference>
<dbReference type="SUPFAM" id="SSF55729">
    <property type="entry name" value="Acyl-CoA N-acyltransferases (Nat)"/>
    <property type="match status" value="1"/>
</dbReference>
<dbReference type="PROSITE" id="PS51186">
    <property type="entry name" value="GNAT"/>
    <property type="match status" value="1"/>
</dbReference>
<dbReference type="KEGG" id="vne:CFK40_20265"/>
<reference evidence="2 3" key="1">
    <citation type="journal article" date="2003" name="Int. J. Syst. Evol. Microbiol.">
        <title>Virgibacillus carmonensis sp. nov., Virgibacillus necropolis sp. nov. and Virgibacillus picturae sp. nov., three novel species isolated from deteriorated mural paintings, transfer of the species of the genus salibacillus to Virgibacillus, as Virgibacillus marismortui comb. nov. and Virgibacillus salexigens comb. nov., and emended description of the genus Virgibacillus.</title>
        <authorList>
            <person name="Heyrman J."/>
            <person name="Logan N.A."/>
            <person name="Busse H.J."/>
            <person name="Balcaen A."/>
            <person name="Lebbe L."/>
            <person name="Rodriguez-Diaz M."/>
            <person name="Swings J."/>
            <person name="De Vos P."/>
        </authorList>
    </citation>
    <scope>NUCLEOTIDE SEQUENCE [LARGE SCALE GENOMIC DNA]</scope>
    <source>
        <strain evidence="2 3">LMG 19488</strain>
    </source>
</reference>
<accession>A0A221MHN0</accession>
<name>A0A221MHN0_9BACI</name>
<dbReference type="GO" id="GO:0016747">
    <property type="term" value="F:acyltransferase activity, transferring groups other than amino-acyl groups"/>
    <property type="evidence" value="ECO:0007669"/>
    <property type="project" value="InterPro"/>
</dbReference>
<dbReference type="Gene3D" id="3.40.630.30">
    <property type="match status" value="1"/>
</dbReference>
<evidence type="ECO:0000259" key="1">
    <source>
        <dbReference type="PROSITE" id="PS51186"/>
    </source>
</evidence>
<protein>
    <recommendedName>
        <fullName evidence="1">N-acetyltransferase domain-containing protein</fullName>
    </recommendedName>
</protein>